<sequence length="73" mass="7796">KTLPFGAQVSDAQGNILGIAGQGGQVLLSTGMQAQTLDVHWGEKIDPQCRLHIDPAGMPLTKGYRMQDMTCAQ</sequence>
<keyword evidence="3" id="KW-1185">Reference proteome</keyword>
<dbReference type="AlphaFoldDB" id="F3G8P2"/>
<dbReference type="InterPro" id="IPR025949">
    <property type="entry name" value="PapC-like_C"/>
</dbReference>
<dbReference type="Gene3D" id="2.60.40.2070">
    <property type="match status" value="1"/>
</dbReference>
<organism evidence="2 3">
    <name type="scientific">Pseudomonas syringae pv. pisi str. 1704B</name>
    <dbReference type="NCBI Taxonomy" id="629263"/>
    <lineage>
        <taxon>Bacteria</taxon>
        <taxon>Pseudomonadati</taxon>
        <taxon>Pseudomonadota</taxon>
        <taxon>Gammaproteobacteria</taxon>
        <taxon>Pseudomonadales</taxon>
        <taxon>Pseudomonadaceae</taxon>
        <taxon>Pseudomonas</taxon>
        <taxon>Pseudomonas syringae</taxon>
    </lineage>
</organism>
<accession>F3G8P2</accession>
<gene>
    <name evidence="2" type="ORF">PSYPI_14048</name>
</gene>
<reference evidence="2 3" key="1">
    <citation type="journal article" date="2011" name="PLoS Pathog.">
        <title>Dynamic evolution of pathogenicity revealed by sequencing and comparative genomics of 19 Pseudomonas syringae isolates.</title>
        <authorList>
            <person name="Baltrus D.A."/>
            <person name="Nishimura M.T."/>
            <person name="Romanchuk A."/>
            <person name="Chang J.H."/>
            <person name="Mukhtar M.S."/>
            <person name="Cherkis K."/>
            <person name="Roach J."/>
            <person name="Grant S.R."/>
            <person name="Jones C.D."/>
            <person name="Dangl J.L."/>
        </authorList>
    </citation>
    <scope>NUCLEOTIDE SEQUENCE [LARGE SCALE GENOMIC DNA]</scope>
    <source>
        <strain evidence="2 3">1704B</strain>
    </source>
</reference>
<dbReference type="InterPro" id="IPR043142">
    <property type="entry name" value="PapC-like_C_sf"/>
</dbReference>
<evidence type="ECO:0000259" key="1">
    <source>
        <dbReference type="Pfam" id="PF13953"/>
    </source>
</evidence>
<proteinExistence type="predicted"/>
<name>F3G8P2_PSESJ</name>
<comment type="caution">
    <text evidence="2">The sequence shown here is derived from an EMBL/GenBank/DDBJ whole genome shotgun (WGS) entry which is preliminary data.</text>
</comment>
<dbReference type="Proteomes" id="UP000004986">
    <property type="component" value="Unassembled WGS sequence"/>
</dbReference>
<dbReference type="HOGENOM" id="CLU_2693801_0_0_6"/>
<dbReference type="Pfam" id="PF13953">
    <property type="entry name" value="PapC_C"/>
    <property type="match status" value="1"/>
</dbReference>
<protein>
    <submittedName>
        <fullName evidence="2">Outer membrane usher protein fimD</fullName>
    </submittedName>
</protein>
<feature type="domain" description="PapC-like C-terminal" evidence="1">
    <location>
        <begin position="1"/>
        <end position="54"/>
    </location>
</feature>
<dbReference type="EMBL" id="AEAI01000702">
    <property type="protein sequence ID" value="EGH43442.1"/>
    <property type="molecule type" value="Genomic_DNA"/>
</dbReference>
<evidence type="ECO:0000313" key="2">
    <source>
        <dbReference type="EMBL" id="EGH43442.1"/>
    </source>
</evidence>
<feature type="non-terminal residue" evidence="2">
    <location>
        <position position="1"/>
    </location>
</feature>
<dbReference type="PATRIC" id="fig|629263.4.peg.2292"/>
<evidence type="ECO:0000313" key="3">
    <source>
        <dbReference type="Proteomes" id="UP000004986"/>
    </source>
</evidence>